<dbReference type="KEGG" id="mrob:HH214_02130"/>
<name>A0A7L5E348_9SPHI</name>
<proteinExistence type="predicted"/>
<dbReference type="AlphaFoldDB" id="A0A7L5E348"/>
<gene>
    <name evidence="2" type="ORF">HH214_02130</name>
</gene>
<reference evidence="2 3" key="1">
    <citation type="submission" date="2020-04" db="EMBL/GenBank/DDBJ databases">
        <title>Genome sequencing of novel species.</title>
        <authorList>
            <person name="Heo J."/>
            <person name="Kim S.-J."/>
            <person name="Kim J.-S."/>
            <person name="Hong S.-B."/>
            <person name="Kwon S.-W."/>
        </authorList>
    </citation>
    <scope>NUCLEOTIDE SEQUENCE [LARGE SCALE GENOMIC DNA]</scope>
    <source>
        <strain evidence="2 3">F39-2</strain>
    </source>
</reference>
<keyword evidence="1" id="KW-0812">Transmembrane</keyword>
<keyword evidence="3" id="KW-1185">Reference proteome</keyword>
<dbReference type="RefSeq" id="WP_169605773.1">
    <property type="nucleotide sequence ID" value="NZ_CP051682.1"/>
</dbReference>
<feature type="transmembrane region" description="Helical" evidence="1">
    <location>
        <begin position="103"/>
        <end position="123"/>
    </location>
</feature>
<feature type="transmembrane region" description="Helical" evidence="1">
    <location>
        <begin position="37"/>
        <end position="56"/>
    </location>
</feature>
<feature type="transmembrane region" description="Helical" evidence="1">
    <location>
        <begin position="129"/>
        <end position="153"/>
    </location>
</feature>
<evidence type="ECO:0000256" key="1">
    <source>
        <dbReference type="SAM" id="Phobius"/>
    </source>
</evidence>
<dbReference type="Proteomes" id="UP000503278">
    <property type="component" value="Chromosome"/>
</dbReference>
<dbReference type="EMBL" id="CP051682">
    <property type="protein sequence ID" value="QJD94756.1"/>
    <property type="molecule type" value="Genomic_DNA"/>
</dbReference>
<keyword evidence="1" id="KW-1133">Transmembrane helix</keyword>
<accession>A0A7L5E348</accession>
<evidence type="ECO:0000313" key="2">
    <source>
        <dbReference type="EMBL" id="QJD94756.1"/>
    </source>
</evidence>
<protein>
    <submittedName>
        <fullName evidence="2">Uncharacterized protein</fullName>
    </submittedName>
</protein>
<evidence type="ECO:0000313" key="3">
    <source>
        <dbReference type="Proteomes" id="UP000503278"/>
    </source>
</evidence>
<sequence length="158" mass="18703">MHHRVNADVLHVYTPIEFLLLASFYRGSFESLIVRETILWTIIIFTVFCIINPIFLQNVYLFDTYTTSVEFIMLIIMSVAFMSKENDSLNQRWQDNLDNWFNTGILIYFSGALFYFMLSNYLIGFPLYILFMFQAAHATLLLILYILFSIGFIRYKHA</sequence>
<keyword evidence="1" id="KW-0472">Membrane</keyword>
<feature type="transmembrane region" description="Helical" evidence="1">
    <location>
        <begin position="62"/>
        <end position="82"/>
    </location>
</feature>
<organism evidence="2 3">
    <name type="scientific">Mucilaginibacter robiniae</name>
    <dbReference type="NCBI Taxonomy" id="2728022"/>
    <lineage>
        <taxon>Bacteria</taxon>
        <taxon>Pseudomonadati</taxon>
        <taxon>Bacteroidota</taxon>
        <taxon>Sphingobacteriia</taxon>
        <taxon>Sphingobacteriales</taxon>
        <taxon>Sphingobacteriaceae</taxon>
        <taxon>Mucilaginibacter</taxon>
    </lineage>
</organism>